<dbReference type="InterPro" id="IPR013328">
    <property type="entry name" value="6PGD_dom2"/>
</dbReference>
<evidence type="ECO:0000259" key="4">
    <source>
        <dbReference type="Pfam" id="PF02558"/>
    </source>
</evidence>
<dbReference type="GO" id="GO:0005737">
    <property type="term" value="C:cytoplasm"/>
    <property type="evidence" value="ECO:0007669"/>
    <property type="project" value="TreeGrafter"/>
</dbReference>
<dbReference type="AlphaFoldDB" id="A0A8E2E9X2"/>
<feature type="domain" description="Ketopantoate reductase N-terminal" evidence="4">
    <location>
        <begin position="9"/>
        <end position="169"/>
    </location>
</feature>
<evidence type="ECO:0000256" key="2">
    <source>
        <dbReference type="ARBA" id="ARBA00022857"/>
    </source>
</evidence>
<dbReference type="FunFam" id="1.10.1040.10:FF:000017">
    <property type="entry name" value="2-dehydropantoate 2-reductase"/>
    <property type="match status" value="1"/>
</dbReference>
<dbReference type="InterPro" id="IPR051402">
    <property type="entry name" value="KPR-Related"/>
</dbReference>
<gene>
    <name evidence="6" type="ORF">K432DRAFT_434939</name>
</gene>
<dbReference type="OrthoDB" id="3609at2759"/>
<dbReference type="PANTHER" id="PTHR21708">
    <property type="entry name" value="PROBABLE 2-DEHYDROPANTOATE 2-REDUCTASE"/>
    <property type="match status" value="1"/>
</dbReference>
<dbReference type="SUPFAM" id="SSF48179">
    <property type="entry name" value="6-phosphogluconate dehydrogenase C-terminal domain-like"/>
    <property type="match status" value="1"/>
</dbReference>
<dbReference type="Gene3D" id="3.40.50.720">
    <property type="entry name" value="NAD(P)-binding Rossmann-like Domain"/>
    <property type="match status" value="1"/>
</dbReference>
<dbReference type="InterPro" id="IPR036291">
    <property type="entry name" value="NAD(P)-bd_dom_sf"/>
</dbReference>
<dbReference type="GO" id="GO:0008677">
    <property type="term" value="F:2-dehydropantoate 2-reductase activity"/>
    <property type="evidence" value="ECO:0007669"/>
    <property type="project" value="InterPro"/>
</dbReference>
<comment type="similarity">
    <text evidence="1">Belongs to the ketopantoate reductase family.</text>
</comment>
<evidence type="ECO:0000259" key="5">
    <source>
        <dbReference type="Pfam" id="PF08546"/>
    </source>
</evidence>
<evidence type="ECO:0000313" key="7">
    <source>
        <dbReference type="Proteomes" id="UP000250266"/>
    </source>
</evidence>
<dbReference type="Proteomes" id="UP000250266">
    <property type="component" value="Unassembled WGS sequence"/>
</dbReference>
<evidence type="ECO:0000313" key="6">
    <source>
        <dbReference type="EMBL" id="OCK80122.1"/>
    </source>
</evidence>
<dbReference type="NCBIfam" id="TIGR00745">
    <property type="entry name" value="apbA_panE"/>
    <property type="match status" value="1"/>
</dbReference>
<dbReference type="InterPro" id="IPR013332">
    <property type="entry name" value="KPR_N"/>
</dbReference>
<dbReference type="InterPro" id="IPR008927">
    <property type="entry name" value="6-PGluconate_DH-like_C_sf"/>
</dbReference>
<dbReference type="EMBL" id="KV744973">
    <property type="protein sequence ID" value="OCK80122.1"/>
    <property type="molecule type" value="Genomic_DNA"/>
</dbReference>
<name>A0A8E2E9X2_9PEZI</name>
<evidence type="ECO:0000256" key="1">
    <source>
        <dbReference type="ARBA" id="ARBA00007870"/>
    </source>
</evidence>
<dbReference type="Pfam" id="PF08546">
    <property type="entry name" value="ApbA_C"/>
    <property type="match status" value="1"/>
</dbReference>
<feature type="domain" description="Ketopantoate reductase C-terminal" evidence="5">
    <location>
        <begin position="209"/>
        <end position="331"/>
    </location>
</feature>
<dbReference type="Pfam" id="PF02558">
    <property type="entry name" value="ApbA"/>
    <property type="match status" value="1"/>
</dbReference>
<sequence length="352" mass="37640">MADPKAKNILIIGGGAVGAIAALNLEAGGLATVTAVLRSNFEVVNEFGYDISSCDHGVLKGWKPSQVLSAVPNLAASNLPPYDYIILTTKNIPDIPPSLPSLLLPSLSPKNTRTVLLLLQNGLNIERPFHATFPTTPILSGVSLIGSTETRPGTIIQADHDRLLIGAFPSPDSTSPIAESEAATAAAEDFVRIYRAAGKTSCSHSPLVARDRWRKLVYNACLNPICAITGLDTGRIRLADNAITSLLQPAMAEIVAAAKAKGVVLDAEVIENTIHMDPLELYLSPSMLADVRKSNFLEFENLVGEPLREGTALGVPMPTLTVLYNLCKAIQWRIKVTRGMVEIPPQRKDPGN</sequence>
<dbReference type="GO" id="GO:0015940">
    <property type="term" value="P:pantothenate biosynthetic process"/>
    <property type="evidence" value="ECO:0007669"/>
    <property type="project" value="InterPro"/>
</dbReference>
<dbReference type="Gene3D" id="1.10.1040.10">
    <property type="entry name" value="N-(1-d-carboxylethyl)-l-norvaline Dehydrogenase, domain 2"/>
    <property type="match status" value="1"/>
</dbReference>
<protein>
    <submittedName>
        <fullName evidence="6">2-dehydropantoate 2-reductase</fullName>
    </submittedName>
</protein>
<accession>A0A8E2E9X2</accession>
<keyword evidence="2" id="KW-0521">NADP</keyword>
<dbReference type="SUPFAM" id="SSF51735">
    <property type="entry name" value="NAD(P)-binding Rossmann-fold domains"/>
    <property type="match status" value="1"/>
</dbReference>
<proteinExistence type="inferred from homology"/>
<keyword evidence="7" id="KW-1185">Reference proteome</keyword>
<evidence type="ECO:0000256" key="3">
    <source>
        <dbReference type="ARBA" id="ARBA00023002"/>
    </source>
</evidence>
<reference evidence="6 7" key="1">
    <citation type="journal article" date="2016" name="Nat. Commun.">
        <title>Ectomycorrhizal ecology is imprinted in the genome of the dominant symbiotic fungus Cenococcum geophilum.</title>
        <authorList>
            <consortium name="DOE Joint Genome Institute"/>
            <person name="Peter M."/>
            <person name="Kohler A."/>
            <person name="Ohm R.A."/>
            <person name="Kuo A."/>
            <person name="Krutzmann J."/>
            <person name="Morin E."/>
            <person name="Arend M."/>
            <person name="Barry K.W."/>
            <person name="Binder M."/>
            <person name="Choi C."/>
            <person name="Clum A."/>
            <person name="Copeland A."/>
            <person name="Grisel N."/>
            <person name="Haridas S."/>
            <person name="Kipfer T."/>
            <person name="LaButti K."/>
            <person name="Lindquist E."/>
            <person name="Lipzen A."/>
            <person name="Maire R."/>
            <person name="Meier B."/>
            <person name="Mihaltcheva S."/>
            <person name="Molinier V."/>
            <person name="Murat C."/>
            <person name="Poggeler S."/>
            <person name="Quandt C.A."/>
            <person name="Sperisen C."/>
            <person name="Tritt A."/>
            <person name="Tisserant E."/>
            <person name="Crous P.W."/>
            <person name="Henrissat B."/>
            <person name="Nehls U."/>
            <person name="Egli S."/>
            <person name="Spatafora J.W."/>
            <person name="Grigoriev I.V."/>
            <person name="Martin F.M."/>
        </authorList>
    </citation>
    <scope>NUCLEOTIDE SEQUENCE [LARGE SCALE GENOMIC DNA]</scope>
    <source>
        <strain evidence="6 7">CBS 459.81</strain>
    </source>
</reference>
<dbReference type="InterPro" id="IPR003710">
    <property type="entry name" value="ApbA"/>
</dbReference>
<organism evidence="6 7">
    <name type="scientific">Lepidopterella palustris CBS 459.81</name>
    <dbReference type="NCBI Taxonomy" id="1314670"/>
    <lineage>
        <taxon>Eukaryota</taxon>
        <taxon>Fungi</taxon>
        <taxon>Dikarya</taxon>
        <taxon>Ascomycota</taxon>
        <taxon>Pezizomycotina</taxon>
        <taxon>Dothideomycetes</taxon>
        <taxon>Pleosporomycetidae</taxon>
        <taxon>Mytilinidiales</taxon>
        <taxon>Argynnaceae</taxon>
        <taxon>Lepidopterella</taxon>
    </lineage>
</organism>
<dbReference type="PANTHER" id="PTHR21708:SF30">
    <property type="entry name" value="2-DEHYDROPANTOATE 2-REDUCTASE-RELATED"/>
    <property type="match status" value="1"/>
</dbReference>
<dbReference type="InterPro" id="IPR013752">
    <property type="entry name" value="KPA_reductase"/>
</dbReference>
<keyword evidence="3" id="KW-0560">Oxidoreductase</keyword>